<dbReference type="InterPro" id="IPR008207">
    <property type="entry name" value="Sig_transdc_His_kin_Hpt_dom"/>
</dbReference>
<evidence type="ECO:0000256" key="12">
    <source>
        <dbReference type="ARBA" id="ARBA00023026"/>
    </source>
</evidence>
<evidence type="ECO:0000256" key="14">
    <source>
        <dbReference type="ARBA" id="ARBA00058004"/>
    </source>
</evidence>
<reference evidence="22" key="1">
    <citation type="submission" date="2023-02" db="EMBL/GenBank/DDBJ databases">
        <title>Description of Herbaspirillum huttiense subsp. nephrolepsisexaltata and Herbaspirillum huttiense subsp. lycopersicon.</title>
        <authorList>
            <person name="Poudel M."/>
            <person name="Sharma A."/>
            <person name="Goss E."/>
            <person name="Tapia J.H."/>
            <person name="Harmon C.M."/>
            <person name="Jones J.B."/>
        </authorList>
    </citation>
    <scope>NUCLEOTIDE SEQUENCE</scope>
    <source>
        <strain evidence="22">NC40101</strain>
    </source>
</reference>
<evidence type="ECO:0000313" key="22">
    <source>
        <dbReference type="EMBL" id="MDT0337182.1"/>
    </source>
</evidence>
<dbReference type="PROSITE" id="PS50110">
    <property type="entry name" value="RESPONSE_REGULATORY"/>
    <property type="match status" value="1"/>
</dbReference>
<keyword evidence="5 17" id="KW-0597">Phosphoprotein</keyword>
<dbReference type="Gene3D" id="1.20.120.160">
    <property type="entry name" value="HPT domain"/>
    <property type="match status" value="1"/>
</dbReference>
<evidence type="ECO:0000256" key="11">
    <source>
        <dbReference type="ARBA" id="ARBA00023012"/>
    </source>
</evidence>
<dbReference type="SUPFAM" id="SSF47226">
    <property type="entry name" value="Histidine-containing phosphotransfer domain, HPT domain"/>
    <property type="match status" value="1"/>
</dbReference>
<keyword evidence="13 18" id="KW-0472">Membrane</keyword>
<dbReference type="Gene3D" id="3.40.50.2300">
    <property type="match status" value="1"/>
</dbReference>
<dbReference type="CDD" id="cd17546">
    <property type="entry name" value="REC_hyHK_CKI1_RcsC-like"/>
    <property type="match status" value="1"/>
</dbReference>
<dbReference type="InterPro" id="IPR004358">
    <property type="entry name" value="Sig_transdc_His_kin-like_C"/>
</dbReference>
<organism evidence="22">
    <name type="scientific">Herbaspirillum huttiense subsp. nephrolepidis</name>
    <dbReference type="NCBI Taxonomy" id="3075126"/>
    <lineage>
        <taxon>Bacteria</taxon>
        <taxon>Pseudomonadati</taxon>
        <taxon>Pseudomonadota</taxon>
        <taxon>Betaproteobacteria</taxon>
        <taxon>Burkholderiales</taxon>
        <taxon>Oxalobacteraceae</taxon>
        <taxon>Herbaspirillum</taxon>
    </lineage>
</organism>
<keyword evidence="6 18" id="KW-0812">Transmembrane</keyword>
<evidence type="ECO:0000256" key="3">
    <source>
        <dbReference type="ARBA" id="ARBA00012438"/>
    </source>
</evidence>
<keyword evidence="9 22" id="KW-0067">ATP-binding</keyword>
<sequence length="1093" mass="119126">MPRQILALSERYYRRLLYGCATLLSVAIVCAVMFLGYSAFTQFRERQIGSFTSKREQIKSEVDRLTARVVQFAEMYARLQHLYKKELMVLDTYSERVDPGEITRSPESLTVVPFSLVIRGDTAADRLRLATLLLLLRQASALPMFNPAEPGVTLDGFIYTAEAGFLAVSPPLSGAEEQEVRRLGISPYISAISAPVDAAFAAERERAARAQGSTGQRVLWMSPALSAPLQRSAVTRLAVRIALDKGDQATAVFSVPASQFRQFFMKNEEMPGLMVFEGQGSTRLLSSPDPHVNPLLMRHIQEHVRHATDPHDHVGHFHDDGSFFIAQTIEGPEWVVVLTFTWRDVLAGLQGDFTTGAVWGLFALLFVWVATLYFDRCVIGPLQKKALAMVESRQFSQTIIDTLPVGIAVYAPGSGEVVLRNAVASRMLEQSALPCAAFYAQILTAVRVGDNLRQAMIEAELPLRDGGISHLGAVWSRTRFSGQDVLLLGMIDLNMQKAHEALMREAKSMADRANQAKSMFLAQVSHEIRTPLHGAIGHMELLAREELSLPQRQRIELIRHAFDMLMGLVNDILDITKIESQSITLASETLQLNDLLEECAQLFAPLALDKGLAFSCLPAVALEAPVLGDPRRLMQILHNLVGNAVKFTAQGRIRLSVRLLRREPARMVVRFDVSDTGIGVSPSARQRIFKSLQQADDSISQRFGGTGLGLSLCRRLAELMGGDITLDSEPGRGSVFGAEITLALVEGGGTLPVSRPLAGKTVALHCHDADMAATLRDYLAAWGAARRDSASAPGAVIHLVAPDCVDDFIACAQHQSVPAVLICPDVAMRASLAPGWQQVSAFDRHEWLRALASRPAAVEPQPAAELASVAAGLDVLVVEDDYVNLTLMQQQLQALGCASPRLARDGLDALAQWQAHPADVLITDLGMPGLDGVALATRVREQQPHARIIATTAAGPGSLAQLPAALFDALLIKPASLQQMQEILARLVRTVPAPSVQSAPSVQTVPVDPFERVVREAFRQSWPAEKDKLQQAIDHGEHERVLRILHRLQGGLQAMGLDDLAARSVELQHAITAGEPSALAACREWMQAMESAS</sequence>
<evidence type="ECO:0000256" key="7">
    <source>
        <dbReference type="ARBA" id="ARBA00022729"/>
    </source>
</evidence>
<dbReference type="InterPro" id="IPR036097">
    <property type="entry name" value="HisK_dim/P_sf"/>
</dbReference>
<feature type="modified residue" description="4-aspartylphosphate" evidence="17">
    <location>
        <position position="924"/>
    </location>
</feature>
<dbReference type="Gene3D" id="3.30.565.10">
    <property type="entry name" value="Histidine kinase-like ATPase, C-terminal domain"/>
    <property type="match status" value="1"/>
</dbReference>
<dbReference type="RefSeq" id="WP_310838315.1">
    <property type="nucleotide sequence ID" value="NZ_JAVLSM010000013.1"/>
</dbReference>
<dbReference type="Gene3D" id="1.10.287.130">
    <property type="match status" value="1"/>
</dbReference>
<dbReference type="InterPro" id="IPR036641">
    <property type="entry name" value="HPT_dom_sf"/>
</dbReference>
<accession>A0AAE4K6D6</accession>
<feature type="domain" description="HPt" evidence="21">
    <location>
        <begin position="1007"/>
        <end position="1093"/>
    </location>
</feature>
<feature type="modified residue" description="Phosphohistidine" evidence="16">
    <location>
        <position position="1046"/>
    </location>
</feature>
<dbReference type="Pfam" id="PF02518">
    <property type="entry name" value="HATPase_c"/>
    <property type="match status" value="1"/>
</dbReference>
<evidence type="ECO:0000256" key="1">
    <source>
        <dbReference type="ARBA" id="ARBA00000085"/>
    </source>
</evidence>
<evidence type="ECO:0000256" key="17">
    <source>
        <dbReference type="PROSITE-ProRule" id="PRU00169"/>
    </source>
</evidence>
<evidence type="ECO:0000259" key="19">
    <source>
        <dbReference type="PROSITE" id="PS50109"/>
    </source>
</evidence>
<evidence type="ECO:0000256" key="2">
    <source>
        <dbReference type="ARBA" id="ARBA00004651"/>
    </source>
</evidence>
<keyword evidence="8" id="KW-0547">Nucleotide-binding</keyword>
<dbReference type="PANTHER" id="PTHR45339">
    <property type="entry name" value="HYBRID SIGNAL TRANSDUCTION HISTIDINE KINASE J"/>
    <property type="match status" value="1"/>
</dbReference>
<feature type="transmembrane region" description="Helical" evidence="18">
    <location>
        <begin position="16"/>
        <end position="40"/>
    </location>
</feature>
<dbReference type="InterPro" id="IPR036890">
    <property type="entry name" value="HATPase_C_sf"/>
</dbReference>
<keyword evidence="7" id="KW-0732">Signal</keyword>
<proteinExistence type="predicted"/>
<comment type="subcellular location">
    <subcellularLocation>
        <location evidence="2">Cell membrane</location>
        <topology evidence="2">Multi-pass membrane protein</topology>
    </subcellularLocation>
</comment>
<evidence type="ECO:0000256" key="8">
    <source>
        <dbReference type="ARBA" id="ARBA00022741"/>
    </source>
</evidence>
<dbReference type="GO" id="GO:0005886">
    <property type="term" value="C:plasma membrane"/>
    <property type="evidence" value="ECO:0007669"/>
    <property type="project" value="UniProtKB-SubCell"/>
</dbReference>
<evidence type="ECO:0000256" key="18">
    <source>
        <dbReference type="SAM" id="Phobius"/>
    </source>
</evidence>
<dbReference type="PRINTS" id="PR00344">
    <property type="entry name" value="BCTRLSENSOR"/>
</dbReference>
<dbReference type="SUPFAM" id="SSF47384">
    <property type="entry name" value="Homodimeric domain of signal transducing histidine kinase"/>
    <property type="match status" value="1"/>
</dbReference>
<evidence type="ECO:0000256" key="16">
    <source>
        <dbReference type="PROSITE-ProRule" id="PRU00110"/>
    </source>
</evidence>
<name>A0AAE4K6D6_9BURK</name>
<feature type="domain" description="Response regulatory" evidence="20">
    <location>
        <begin position="874"/>
        <end position="988"/>
    </location>
</feature>
<evidence type="ECO:0000256" key="6">
    <source>
        <dbReference type="ARBA" id="ARBA00022692"/>
    </source>
</evidence>
<dbReference type="PROSITE" id="PS50894">
    <property type="entry name" value="HPT"/>
    <property type="match status" value="1"/>
</dbReference>
<dbReference type="EC" id="2.7.13.3" evidence="3"/>
<dbReference type="PANTHER" id="PTHR45339:SF1">
    <property type="entry name" value="HYBRID SIGNAL TRANSDUCTION HISTIDINE KINASE J"/>
    <property type="match status" value="1"/>
</dbReference>
<evidence type="ECO:0000256" key="9">
    <source>
        <dbReference type="ARBA" id="ARBA00022840"/>
    </source>
</evidence>
<evidence type="ECO:0000256" key="5">
    <source>
        <dbReference type="ARBA" id="ARBA00022553"/>
    </source>
</evidence>
<dbReference type="InterPro" id="IPR003594">
    <property type="entry name" value="HATPase_dom"/>
</dbReference>
<dbReference type="GO" id="GO:0005524">
    <property type="term" value="F:ATP binding"/>
    <property type="evidence" value="ECO:0007669"/>
    <property type="project" value="UniProtKB-KW"/>
</dbReference>
<dbReference type="SUPFAM" id="SSF52172">
    <property type="entry name" value="CheY-like"/>
    <property type="match status" value="1"/>
</dbReference>
<dbReference type="Pfam" id="PF00512">
    <property type="entry name" value="HisKA"/>
    <property type="match status" value="1"/>
</dbReference>
<comment type="catalytic activity">
    <reaction evidence="1">
        <text>ATP + protein L-histidine = ADP + protein N-phospho-L-histidine.</text>
        <dbReference type="EC" id="2.7.13.3"/>
    </reaction>
</comment>
<comment type="function">
    <text evidence="14">Member of the two-component regulatory system BvgS/BvgA. Phosphorylates BvgA via a four-step phosphorelay in response to environmental signals.</text>
</comment>
<dbReference type="InterPro" id="IPR011006">
    <property type="entry name" value="CheY-like_superfamily"/>
</dbReference>
<keyword evidence="4" id="KW-1003">Cell membrane</keyword>
<comment type="caution">
    <text evidence="22">The sequence shown here is derived from an EMBL/GenBank/DDBJ whole genome shotgun (WGS) entry which is preliminary data.</text>
</comment>
<dbReference type="SMART" id="SM00448">
    <property type="entry name" value="REC"/>
    <property type="match status" value="1"/>
</dbReference>
<evidence type="ECO:0000259" key="21">
    <source>
        <dbReference type="PROSITE" id="PS50894"/>
    </source>
</evidence>
<dbReference type="FunFam" id="3.30.565.10:FF:000010">
    <property type="entry name" value="Sensor histidine kinase RcsC"/>
    <property type="match status" value="1"/>
</dbReference>
<evidence type="ECO:0000256" key="15">
    <source>
        <dbReference type="ARBA" id="ARBA00070152"/>
    </source>
</evidence>
<evidence type="ECO:0000256" key="13">
    <source>
        <dbReference type="ARBA" id="ARBA00023136"/>
    </source>
</evidence>
<dbReference type="AlphaFoldDB" id="A0AAE4K6D6"/>
<dbReference type="GO" id="GO:0000155">
    <property type="term" value="F:phosphorelay sensor kinase activity"/>
    <property type="evidence" value="ECO:0007669"/>
    <property type="project" value="InterPro"/>
</dbReference>
<dbReference type="CDD" id="cd16922">
    <property type="entry name" value="HATPase_EvgS-ArcB-TorS-like"/>
    <property type="match status" value="1"/>
</dbReference>
<gene>
    <name evidence="22" type="ORF">RJN63_10115</name>
</gene>
<dbReference type="Pfam" id="PF01627">
    <property type="entry name" value="Hpt"/>
    <property type="match status" value="1"/>
</dbReference>
<dbReference type="EMBL" id="JAVRAA010000004">
    <property type="protein sequence ID" value="MDT0337182.1"/>
    <property type="molecule type" value="Genomic_DNA"/>
</dbReference>
<feature type="domain" description="Histidine kinase" evidence="19">
    <location>
        <begin position="523"/>
        <end position="744"/>
    </location>
</feature>
<dbReference type="Pfam" id="PF00072">
    <property type="entry name" value="Response_reg"/>
    <property type="match status" value="1"/>
</dbReference>
<dbReference type="InterPro" id="IPR003661">
    <property type="entry name" value="HisK_dim/P_dom"/>
</dbReference>
<dbReference type="SMART" id="SM00387">
    <property type="entry name" value="HATPase_c"/>
    <property type="match status" value="1"/>
</dbReference>
<protein>
    <recommendedName>
        <fullName evidence="15">Virulence sensor protein BvgS</fullName>
        <ecNumber evidence="3">2.7.13.3</ecNumber>
    </recommendedName>
</protein>
<dbReference type="SUPFAM" id="SSF55874">
    <property type="entry name" value="ATPase domain of HSP90 chaperone/DNA topoisomerase II/histidine kinase"/>
    <property type="match status" value="1"/>
</dbReference>
<dbReference type="InterPro" id="IPR005467">
    <property type="entry name" value="His_kinase_dom"/>
</dbReference>
<dbReference type="CDD" id="cd00082">
    <property type="entry name" value="HisKA"/>
    <property type="match status" value="1"/>
</dbReference>
<keyword evidence="10 18" id="KW-1133">Transmembrane helix</keyword>
<evidence type="ECO:0000256" key="4">
    <source>
        <dbReference type="ARBA" id="ARBA00022475"/>
    </source>
</evidence>
<dbReference type="PROSITE" id="PS50109">
    <property type="entry name" value="HIS_KIN"/>
    <property type="match status" value="1"/>
</dbReference>
<evidence type="ECO:0000256" key="10">
    <source>
        <dbReference type="ARBA" id="ARBA00022989"/>
    </source>
</evidence>
<dbReference type="InterPro" id="IPR001789">
    <property type="entry name" value="Sig_transdc_resp-reg_receiver"/>
</dbReference>
<dbReference type="SMART" id="SM00388">
    <property type="entry name" value="HisKA"/>
    <property type="match status" value="1"/>
</dbReference>
<keyword evidence="12" id="KW-0843">Virulence</keyword>
<keyword evidence="11" id="KW-0902">Two-component regulatory system</keyword>
<evidence type="ECO:0000259" key="20">
    <source>
        <dbReference type="PROSITE" id="PS50110"/>
    </source>
</evidence>